<evidence type="ECO:0000313" key="2">
    <source>
        <dbReference type="Proteomes" id="UP001383192"/>
    </source>
</evidence>
<evidence type="ECO:0000313" key="1">
    <source>
        <dbReference type="EMBL" id="KAK7054401.1"/>
    </source>
</evidence>
<reference evidence="1 2" key="1">
    <citation type="submission" date="2024-01" db="EMBL/GenBank/DDBJ databases">
        <title>A draft genome for a cacao thread blight-causing isolate of Paramarasmius palmivorus.</title>
        <authorList>
            <person name="Baruah I.K."/>
            <person name="Bukari Y."/>
            <person name="Amoako-Attah I."/>
            <person name="Meinhardt L.W."/>
            <person name="Bailey B.A."/>
            <person name="Cohen S.P."/>
        </authorList>
    </citation>
    <scope>NUCLEOTIDE SEQUENCE [LARGE SCALE GENOMIC DNA]</scope>
    <source>
        <strain evidence="1 2">GH-12</strain>
    </source>
</reference>
<dbReference type="AlphaFoldDB" id="A0AAW0DRF5"/>
<organism evidence="1 2">
    <name type="scientific">Paramarasmius palmivorus</name>
    <dbReference type="NCBI Taxonomy" id="297713"/>
    <lineage>
        <taxon>Eukaryota</taxon>
        <taxon>Fungi</taxon>
        <taxon>Dikarya</taxon>
        <taxon>Basidiomycota</taxon>
        <taxon>Agaricomycotina</taxon>
        <taxon>Agaricomycetes</taxon>
        <taxon>Agaricomycetidae</taxon>
        <taxon>Agaricales</taxon>
        <taxon>Marasmiineae</taxon>
        <taxon>Marasmiaceae</taxon>
        <taxon>Paramarasmius</taxon>
    </lineage>
</organism>
<sequence>MHASPNVNDIPESPLSTTSTLFLDDDQIRSIFLTDKLVFEQSPVTESDIPPNILACIADILDQPDIYDAIFGSPSDLDPTAQPFVPQSQTSPDLDLESPLEVIPSWEAVLNAACIHQRPTLPILSSYATELVVGAQWNAEELAELARQLCWKVSSPTSGANRDALAPFARELYLCFASILGQETASCFLGSLQTTVMELFRNSWCTEINQTAISYLHPPSTELLASAISITSFIGDMFAHDLYPKTQICVCISVIVHELYSVEHLEALRVLIEHSQAGFWCVTDNSGQMLPIEGMFRKFLSHFAGKIEVMKHKKQLSVIGRATANSQERDGKVREILDMLSGWLGRDVRQL</sequence>
<name>A0AAW0DRF5_9AGAR</name>
<protein>
    <submittedName>
        <fullName evidence="1">Uncharacterized protein</fullName>
    </submittedName>
</protein>
<dbReference type="EMBL" id="JAYKXP010000009">
    <property type="protein sequence ID" value="KAK7054401.1"/>
    <property type="molecule type" value="Genomic_DNA"/>
</dbReference>
<comment type="caution">
    <text evidence="1">The sequence shown here is derived from an EMBL/GenBank/DDBJ whole genome shotgun (WGS) entry which is preliminary data.</text>
</comment>
<gene>
    <name evidence="1" type="ORF">VNI00_003595</name>
</gene>
<proteinExistence type="predicted"/>
<accession>A0AAW0DRF5</accession>
<keyword evidence="2" id="KW-1185">Reference proteome</keyword>
<dbReference type="Proteomes" id="UP001383192">
    <property type="component" value="Unassembled WGS sequence"/>
</dbReference>